<feature type="non-terminal residue" evidence="1">
    <location>
        <position position="261"/>
    </location>
</feature>
<proteinExistence type="predicted"/>
<reference evidence="1" key="1">
    <citation type="journal article" date="2014" name="Front. Microbiol.">
        <title>High frequency of phylogenetically diverse reductive dehalogenase-homologous genes in deep subseafloor sedimentary metagenomes.</title>
        <authorList>
            <person name="Kawai M."/>
            <person name="Futagami T."/>
            <person name="Toyoda A."/>
            <person name="Takaki Y."/>
            <person name="Nishi S."/>
            <person name="Hori S."/>
            <person name="Arai W."/>
            <person name="Tsubouchi T."/>
            <person name="Morono Y."/>
            <person name="Uchiyama I."/>
            <person name="Ito T."/>
            <person name="Fujiyama A."/>
            <person name="Inagaki F."/>
            <person name="Takami H."/>
        </authorList>
    </citation>
    <scope>NUCLEOTIDE SEQUENCE</scope>
    <source>
        <strain evidence="1">Expedition CK06-06</strain>
    </source>
</reference>
<dbReference type="EMBL" id="BARS01033147">
    <property type="protein sequence ID" value="GAG22603.1"/>
    <property type="molecule type" value="Genomic_DNA"/>
</dbReference>
<evidence type="ECO:0000313" key="1">
    <source>
        <dbReference type="EMBL" id="GAG22603.1"/>
    </source>
</evidence>
<gene>
    <name evidence="1" type="ORF">S01H1_51370</name>
</gene>
<protein>
    <submittedName>
        <fullName evidence="1">Uncharacterized protein</fullName>
    </submittedName>
</protein>
<sequence>WLYDDRTVDANKKPVVPSPNLTLSVDPSGYAGGLVTGAGALTADIDSIYNTSSVVLKNLKKGGVSVDFPNMFSITENVILTKAGGGDPLNAVVKCIYKPTAAAPFPAEFSEMHDAASSNEYGKGVYALPDAASDSMIPNELGSACIPGNKTPACPAGVSVICPDVAPKVTVGPYYKLNCVTNSLIGRIFFKYNTKEPGGSGADWPFLGANAVNAGSNIKSPALTDLWQRFDAINTGVIPLDGRGFKAATTPGGTGAAEPTS</sequence>
<organism evidence="1">
    <name type="scientific">marine sediment metagenome</name>
    <dbReference type="NCBI Taxonomy" id="412755"/>
    <lineage>
        <taxon>unclassified sequences</taxon>
        <taxon>metagenomes</taxon>
        <taxon>ecological metagenomes</taxon>
    </lineage>
</organism>
<dbReference type="AlphaFoldDB" id="X0WDG5"/>
<name>X0WDG5_9ZZZZ</name>
<feature type="non-terminal residue" evidence="1">
    <location>
        <position position="1"/>
    </location>
</feature>
<accession>X0WDG5</accession>
<comment type="caution">
    <text evidence="1">The sequence shown here is derived from an EMBL/GenBank/DDBJ whole genome shotgun (WGS) entry which is preliminary data.</text>
</comment>